<dbReference type="STRING" id="394503.Ccel_0276"/>
<keyword evidence="3" id="KW-1185">Reference proteome</keyword>
<organism evidence="2 3">
    <name type="scientific">Ruminiclostridium cellulolyticum (strain ATCC 35319 / DSM 5812 / JCM 6584 / H10)</name>
    <name type="common">Clostridium cellulolyticum</name>
    <dbReference type="NCBI Taxonomy" id="394503"/>
    <lineage>
        <taxon>Bacteria</taxon>
        <taxon>Bacillati</taxon>
        <taxon>Bacillota</taxon>
        <taxon>Clostridia</taxon>
        <taxon>Eubacteriales</taxon>
        <taxon>Oscillospiraceae</taxon>
        <taxon>Ruminiclostridium</taxon>
    </lineage>
</organism>
<dbReference type="KEGG" id="cce:Ccel_0276"/>
<dbReference type="RefSeq" id="WP_012634728.1">
    <property type="nucleotide sequence ID" value="NC_011898.1"/>
</dbReference>
<dbReference type="EMBL" id="CP001348">
    <property type="protein sequence ID" value="ACL74663.1"/>
    <property type="molecule type" value="Genomic_DNA"/>
</dbReference>
<proteinExistence type="predicted"/>
<reference evidence="2 3" key="1">
    <citation type="submission" date="2009-01" db="EMBL/GenBank/DDBJ databases">
        <title>Complete sequence of Clostridium cellulolyticum H10.</title>
        <authorList>
            <consortium name="US DOE Joint Genome Institute"/>
            <person name="Lucas S."/>
            <person name="Copeland A."/>
            <person name="Lapidus A."/>
            <person name="Glavina del Rio T."/>
            <person name="Dalin E."/>
            <person name="Tice H."/>
            <person name="Bruce D."/>
            <person name="Goodwin L."/>
            <person name="Pitluck S."/>
            <person name="Chertkov O."/>
            <person name="Saunders E."/>
            <person name="Brettin T."/>
            <person name="Detter J.C."/>
            <person name="Han C."/>
            <person name="Larimer F."/>
            <person name="Land M."/>
            <person name="Hauser L."/>
            <person name="Kyrpides N."/>
            <person name="Ivanova N."/>
            <person name="Zhou J."/>
            <person name="Richardson P."/>
        </authorList>
    </citation>
    <scope>NUCLEOTIDE SEQUENCE [LARGE SCALE GENOMIC DNA]</scope>
    <source>
        <strain evidence="3">ATCC 35319 / DSM 5812 / JCM 6584 / H10</strain>
    </source>
</reference>
<gene>
    <name evidence="2" type="ordered locus">Ccel_0276</name>
</gene>
<evidence type="ECO:0000313" key="2">
    <source>
        <dbReference type="EMBL" id="ACL74663.1"/>
    </source>
</evidence>
<dbReference type="eggNOG" id="ENOG502ZAGM">
    <property type="taxonomic scope" value="Bacteria"/>
</dbReference>
<name>B8I583_RUMCH</name>
<feature type="chain" id="PRO_5002871350" evidence="1">
    <location>
        <begin position="31"/>
        <end position="1630"/>
    </location>
</feature>
<feature type="signal peptide" evidence="1">
    <location>
        <begin position="1"/>
        <end position="30"/>
    </location>
</feature>
<dbReference type="Proteomes" id="UP000001349">
    <property type="component" value="Chromosome"/>
</dbReference>
<keyword evidence="1" id="KW-0732">Signal</keyword>
<evidence type="ECO:0000256" key="1">
    <source>
        <dbReference type="SAM" id="SignalP"/>
    </source>
</evidence>
<accession>B8I583</accession>
<evidence type="ECO:0000313" key="3">
    <source>
        <dbReference type="Proteomes" id="UP000001349"/>
    </source>
</evidence>
<dbReference type="HOGENOM" id="CLU_243440_0_0_9"/>
<protein>
    <submittedName>
        <fullName evidence="2">Fibronectin, type III</fullName>
    </submittedName>
</protein>
<sequence precursor="true">MKTKLRFVSVMLVLSLILSNFSGIIQPVFAAPDVLNFSINQSTFDENAGTVRASWNGQLNVTGTITYEAPTALGNKTVSINVTAGIGTVLLTDIKKDYIYDIKVSLTNPSSSYVAQKFYLAGISVYAEQIRQQYVDHPGGGRETGVYPAMKLSWKLPLIHDGVNAFVPAKGSILSKIAPAIDRINYKFHMETSKTKPNLADVIVNMKDDGSGYTAMVSGDTTRVSEVKWDNAQSEYSLYLFGVKDDETSIPTIQQLKDGTATIPTGIPAADVAYVLPHQEIRPGCIYVVTMDALVCDQNGQYVSKALSGATTSPLTGIVNYTYTPVRFQLTKDSMDNILIRINTVNLGDVSMPELSYFVQTSNVDSDDDSDWKNIKEITNISGEYTITNLQGINPKNTVYYRIVVKSASVDDTIMSLSMPYRMLDDTSKTPVPKNVSVIGVNLSDTIPSETERTSDIKIVWDKPANWDDTKDDDVYYHFMLSTGQKDLDPAVKYPLTANGKDYGNGNYAVKYRLVQYVSTKSGLIKENANDNTKLEYTIKGLDLFKGFEGDGTVTPINNPDAYPEYLLPNKTYYLQVYTTLPADKGNTDDSSRMSEKSLTTSFTTLSLTSRDVPTPNNFQLVNTKVNTATAATPANAVITLRFEDLKIDWSKYTSNHSIADDAVIYDLYMSKQPDLNTFKLIGSSNQPDSDVEFRPVISGDTTWINTIINEFSDISNINSFGYYLSPNTIYYFMVKVRLNLENEVPKIRESTQTNLLSVTTPRGEPTKPNDNAKKPVAPSDFAIALDKNGNPMVSGHSVTFEWTVKENEASYNLISTAKKVALDTPDTDPSILEDSTYISYIAAFGDKDRNIDGNSKKLTLDPKASPLPPNLVYDSKTKKCRYTINTWLYPNRVYYFSLRSEVVEANKSKSSVWISIPVTTSLIESPTRLQTISDCELSFYWFDTNPQTTSDSYSIKIKAAGDKYYTQLTKAQYNIVKDGSVYYGRLYKLKSNTQYNIQVVRTIDNAVLSNTTQSTRNDHYQIEVKWQGIAVDDYSGYEIAIKTEDDTDYTVLSNSDLEQYIDVTRHTYPYYIEKTFSNIGTEYYTYTARIKYAEVTLPSGAKEHKPLKPNTKYYIKVRAYKKDPSNLEAITRSKYIGPVNTRTEFNQGDYDDDDNNTSITSKFLDMLNKLEQELFWNVNKGSSSTMEKFYVKDDKVVNLLEGPGYYSCTIDISQTPAYINTNEVYMAKNILSAMKTYNKSVVIKTKDVEYTIRPDTFDINNMEEFKKAKAAAGAKDVYLKLDNIKTGEVQPKAPANTTTVSKVDIITAQAVVSRETSENIQKMIKDKLYNEDTGIIKKKIDVIKNPNNPNTKGNGTNIDKYLNQLLEEIKSELSYFINDTLNGANYSYGLFTEKYDIAEYNSPMSVKMSYKGNTIANPYVLYGNAGNWHKLTQNLKYDTGYVTFFVASPGKYTVFAGKDVTSTIGDESPAKPYITKLAGKYDLTFVFSGAGESYNPNLSVSVKEAIMLYELVSDLQVDSTTDIKIKAKNYGLDKIINVSNVNRNITRQETAALIVMLYCQRTGADYSRLKASYNKIIRDDAAIGTKYAVPVYACLNMNIMTLDTGAKFNPGMSINRKDIAVAFEKMLEA</sequence>
<dbReference type="OrthoDB" id="1713720at2"/>